<dbReference type="SUPFAM" id="SSF103642">
    <property type="entry name" value="Sec-C motif"/>
    <property type="match status" value="1"/>
</dbReference>
<dbReference type="Proteomes" id="UP000038083">
    <property type="component" value="Unassembled WGS sequence"/>
</dbReference>
<accession>A0A0B7HIR9</accession>
<evidence type="ECO:0000313" key="1">
    <source>
        <dbReference type="EMBL" id="CEN35332.1"/>
    </source>
</evidence>
<dbReference type="Gene3D" id="3.10.450.50">
    <property type="match status" value="1"/>
</dbReference>
<dbReference type="EMBL" id="CDOG01000004">
    <property type="protein sequence ID" value="CEN35332.1"/>
    <property type="molecule type" value="Genomic_DNA"/>
</dbReference>
<sequence>MSNKIGRNDPCPCGSGKKYKECCINSNKKFGFTHPKPNKIENKTFEFIELNNSHQLLNFIIGLQMQPNNHGKNVRMEKLAAHIVTNFNSNPNGNLKLFKQHLDTEFASNYLEDIPENLFSETIVFYGGNYTVFSGICGYAIEIFRNLTETIFTQENDLPKEFKNHVYSGVALILELGKILSTKFKIEGNIEGAQGNRKFVYSSNEIDTSFNKDDIIQICQEHQIDPRVIDDFIVQPNDSGFSNNDPDKNPLLKKPIIKFEDKYYFVLISNQVNALNEFIIRLGNEYNCNQKLMELYHAKLWHEQWGACEKMGWKLTDIELPLNNVPTILKERVFQFDINRLAYVCYVHNDKDEEYFLNKNLDLDKRITEVITEFKKNPSMKDYKFLSLVTYDCMGRKMFIGIDAPQKDELRLSFSMHQFNFLCSSEKWNNLSLWKFAKSYEIFSKTTNSVSTDTLDMYSIYKAKDESFYFGDDTRPNFFTVVPSDGSRLIKEAKIKKKIHGILNQINEQSVFIPSTKYANYAPLYKPLNDLGYYTICLKTFDFPIWLTNHQVKDKSMIKQVQNFAEAIGFWLYKLQPEIAKILNRAISNFFEIHIILDQKLFEDTQTKDIVESKDTDNYSFSLNENILGFSIPFSKMKTFTGSSNFGEREMMKEILNAFNLVQGISFSEQDIDSFIDRCIPLGQAKMILSLDCHKDPLIDNRWLIKPFYISDSEVDILLDEVPLLIEQTTEIPKNIDNEEDKKKLFNTATALLLDTLNKEIQNFEFEFLLRVLLELHETLVWKREHNKTMIPAQILCFGDLEGELKEILEKDNKLVKTSLATRCLIEYIAAKPTKGSIKVSLDDVDRLLVLMHEIVNYGFLSDAIHFKLANPTVGKLDSGRIGISREFFDDKLKLFAEANTKEEVNRYIENFDNRFEIAEFLQEEKELEDDKEVKEIDSAFLEDWGIGYLNIYKFCFNCFIICIEKQSSTCSMNESEFIELIKDKAKIDEKEIIAGIERFSITQRDEYLKAPKGYIDNEVFPWKYNREFSFARRFIVKYKNDKDETILTWGFRNAISAQKQLNYLLFEGKLNNGGKKIEKLLGAFREKKGKIYRNEVKNWLKTNPDLTVIDYEVKIDTNGHLVADKNYGDIDVLVHNTKTNTVYSLECKDTNKAKNIHEMKKEMDNYLGREGQKGMIQKHVERHDWLDSNKEKLCAFLKIDKEPKVTSFMLTSELIPVTYLKAEALPLPIVSFQNLKKQGIELLES</sequence>
<dbReference type="InterPro" id="IPR004027">
    <property type="entry name" value="SEC_C_motif"/>
</dbReference>
<name>A0A0B7HIR9_9FLAO</name>
<protein>
    <submittedName>
        <fullName evidence="1">Putative SEC-C motif domain protein</fullName>
    </submittedName>
</protein>
<reference evidence="1 2" key="1">
    <citation type="submission" date="2015-01" db="EMBL/GenBank/DDBJ databases">
        <authorList>
            <person name="MANFREDI Pablo"/>
        </authorList>
    </citation>
    <scope>NUCLEOTIDE SEQUENCE [LARGE SCALE GENOMIC DNA]</scope>
    <source>
        <strain evidence="1 2">Ccy74</strain>
    </source>
</reference>
<evidence type="ECO:0000313" key="2">
    <source>
        <dbReference type="Proteomes" id="UP000038083"/>
    </source>
</evidence>
<organism evidence="1 2">
    <name type="scientific">Capnocytophaga cynodegmi</name>
    <dbReference type="NCBI Taxonomy" id="28189"/>
    <lineage>
        <taxon>Bacteria</taxon>
        <taxon>Pseudomonadati</taxon>
        <taxon>Bacteroidota</taxon>
        <taxon>Flavobacteriia</taxon>
        <taxon>Flavobacteriales</taxon>
        <taxon>Flavobacteriaceae</taxon>
        <taxon>Capnocytophaga</taxon>
    </lineage>
</organism>
<dbReference type="Pfam" id="PF02810">
    <property type="entry name" value="SEC-C"/>
    <property type="match status" value="1"/>
</dbReference>
<proteinExistence type="predicted"/>
<dbReference type="AlphaFoldDB" id="A0A0B7HIR9"/>
<dbReference type="RefSeq" id="WP_018278927.1">
    <property type="nucleotide sequence ID" value="NZ_CDOF01000038.1"/>
</dbReference>
<gene>
    <name evidence="1" type="ORF">CCYN74_120032</name>
</gene>